<feature type="chain" id="PRO_5045700759" evidence="7">
    <location>
        <begin position="33"/>
        <end position="643"/>
    </location>
</feature>
<dbReference type="SUPFAM" id="SSF52743">
    <property type="entry name" value="Subtilisin-like"/>
    <property type="match status" value="1"/>
</dbReference>
<keyword evidence="2 5" id="KW-0645">Protease</keyword>
<keyword evidence="7" id="KW-0732">Signal</keyword>
<evidence type="ECO:0000313" key="9">
    <source>
        <dbReference type="EMBL" id="UWP86175.1"/>
    </source>
</evidence>
<dbReference type="RefSeq" id="WP_259865268.1">
    <property type="nucleotide sequence ID" value="NZ_CP073720.1"/>
</dbReference>
<keyword evidence="10" id="KW-1185">Reference proteome</keyword>
<dbReference type="InterPro" id="IPR035992">
    <property type="entry name" value="Ricin_B-like_lectins"/>
</dbReference>
<protein>
    <submittedName>
        <fullName evidence="9">S8 family serine peptidase</fullName>
    </submittedName>
</protein>
<evidence type="ECO:0000256" key="5">
    <source>
        <dbReference type="PROSITE-ProRule" id="PRU01240"/>
    </source>
</evidence>
<dbReference type="InterPro" id="IPR036852">
    <property type="entry name" value="Peptidase_S8/S53_dom_sf"/>
</dbReference>
<dbReference type="InterPro" id="IPR000772">
    <property type="entry name" value="Ricin_B_lectin"/>
</dbReference>
<comment type="similarity">
    <text evidence="1 5">Belongs to the peptidase S8 family.</text>
</comment>
<feature type="region of interest" description="Disordered" evidence="6">
    <location>
        <begin position="34"/>
        <end position="54"/>
    </location>
</feature>
<proteinExistence type="inferred from homology"/>
<dbReference type="Gene3D" id="2.80.10.50">
    <property type="match status" value="2"/>
</dbReference>
<dbReference type="InterPro" id="IPR050131">
    <property type="entry name" value="Peptidase_S8_subtilisin-like"/>
</dbReference>
<organism evidence="9 10">
    <name type="scientific">Dactylosporangium fulvum</name>
    <dbReference type="NCBI Taxonomy" id="53359"/>
    <lineage>
        <taxon>Bacteria</taxon>
        <taxon>Bacillati</taxon>
        <taxon>Actinomycetota</taxon>
        <taxon>Actinomycetes</taxon>
        <taxon>Micromonosporales</taxon>
        <taxon>Micromonosporaceae</taxon>
        <taxon>Dactylosporangium</taxon>
    </lineage>
</organism>
<evidence type="ECO:0000256" key="3">
    <source>
        <dbReference type="ARBA" id="ARBA00022801"/>
    </source>
</evidence>
<dbReference type="PROSITE" id="PS50231">
    <property type="entry name" value="RICIN_B_LECTIN"/>
    <property type="match status" value="1"/>
</dbReference>
<feature type="compositionally biased region" description="Gly residues" evidence="6">
    <location>
        <begin position="40"/>
        <end position="52"/>
    </location>
</feature>
<accession>A0ABY5WA01</accession>
<evidence type="ECO:0000256" key="4">
    <source>
        <dbReference type="ARBA" id="ARBA00022825"/>
    </source>
</evidence>
<evidence type="ECO:0000256" key="7">
    <source>
        <dbReference type="SAM" id="SignalP"/>
    </source>
</evidence>
<keyword evidence="4 5" id="KW-0720">Serine protease</keyword>
<gene>
    <name evidence="9" type="ORF">Dfulv_18805</name>
</gene>
<name>A0ABY5WA01_9ACTN</name>
<feature type="active site" description="Charge relay system" evidence="5">
    <location>
        <position position="320"/>
    </location>
</feature>
<evidence type="ECO:0000259" key="8">
    <source>
        <dbReference type="SMART" id="SM00458"/>
    </source>
</evidence>
<dbReference type="PRINTS" id="PR00723">
    <property type="entry name" value="SUBTILISIN"/>
</dbReference>
<reference evidence="9" key="1">
    <citation type="submission" date="2021-04" db="EMBL/GenBank/DDBJ databases">
        <authorList>
            <person name="Hartkoorn R.C."/>
            <person name="Beaudoing E."/>
            <person name="Hot D."/>
        </authorList>
    </citation>
    <scope>NUCLEOTIDE SEQUENCE</scope>
    <source>
        <strain evidence="9">NRRL B-16292</strain>
    </source>
</reference>
<dbReference type="Proteomes" id="UP001059617">
    <property type="component" value="Chromosome"/>
</dbReference>
<dbReference type="PROSITE" id="PS51892">
    <property type="entry name" value="SUBTILASE"/>
    <property type="match status" value="1"/>
</dbReference>
<feature type="signal peptide" evidence="7">
    <location>
        <begin position="1"/>
        <end position="32"/>
    </location>
</feature>
<reference evidence="9" key="2">
    <citation type="submission" date="2022-09" db="EMBL/GenBank/DDBJ databases">
        <title>Biosynthetic gene clusters of Dactylosporangioum fulvum.</title>
        <authorList>
            <person name="Caradec T."/>
        </authorList>
    </citation>
    <scope>NUCLEOTIDE SEQUENCE</scope>
    <source>
        <strain evidence="9">NRRL B-16292</strain>
    </source>
</reference>
<evidence type="ECO:0000256" key="1">
    <source>
        <dbReference type="ARBA" id="ARBA00011073"/>
    </source>
</evidence>
<evidence type="ECO:0000256" key="2">
    <source>
        <dbReference type="ARBA" id="ARBA00022670"/>
    </source>
</evidence>
<dbReference type="PANTHER" id="PTHR43806:SF11">
    <property type="entry name" value="CEREVISIN-RELATED"/>
    <property type="match status" value="1"/>
</dbReference>
<feature type="domain" description="Ricin B lectin" evidence="8">
    <location>
        <begin position="457"/>
        <end position="585"/>
    </location>
</feature>
<dbReference type="SMART" id="SM00458">
    <property type="entry name" value="RICIN"/>
    <property type="match status" value="1"/>
</dbReference>
<dbReference type="InterPro" id="IPR000209">
    <property type="entry name" value="Peptidase_S8/S53_dom"/>
</dbReference>
<dbReference type="Gene3D" id="3.40.50.200">
    <property type="entry name" value="Peptidase S8/S53 domain"/>
    <property type="match status" value="1"/>
</dbReference>
<feature type="active site" description="Charge relay system" evidence="5">
    <location>
        <position position="93"/>
    </location>
</feature>
<dbReference type="EMBL" id="CP073720">
    <property type="protein sequence ID" value="UWP86175.1"/>
    <property type="molecule type" value="Genomic_DNA"/>
</dbReference>
<evidence type="ECO:0000313" key="10">
    <source>
        <dbReference type="Proteomes" id="UP001059617"/>
    </source>
</evidence>
<dbReference type="SUPFAM" id="SSF50370">
    <property type="entry name" value="Ricin B-like lectins"/>
    <property type="match status" value="1"/>
</dbReference>
<dbReference type="Pfam" id="PF00652">
    <property type="entry name" value="Ricin_B_lectin"/>
    <property type="match status" value="1"/>
</dbReference>
<evidence type="ECO:0000256" key="6">
    <source>
        <dbReference type="SAM" id="MobiDB-lite"/>
    </source>
</evidence>
<dbReference type="Pfam" id="PF00082">
    <property type="entry name" value="Peptidase_S8"/>
    <property type="match status" value="1"/>
</dbReference>
<sequence>MTQPRAGRRLRTGAVAAAVTLGLVGAGGPAAAVTSPAGGAATGGSTRPGGGWSADEWPAGAGTTLKTVRSIIKADTGTAGSLTGQGVGIALVDTGVAPVAGLPAGQLVNGPDLSFESQSGQLRYLDTFGHGTHMAGIIVANESSTGTVGLAPKAKVTSVKVGTATGANDVSQMIAAIDWVVQNRNHDPANPIRVLNLSYGTSGMSASTVDPLMHAVEQAWQAGIVVVVAAGNDGSGTTLLTNPAMDPFVVAVGASTTNNTITTSDDDLATYTNNSTASRKVDLLAPGTSIVSLRDPGSRVDEQYPNARVGTTLFKGSGTSQAAAVVASAAALLLQQRPSLTPDQVKKLLVGGATALTTGTAGRQGMRELNVSASVGMATPSFTQAFARSTGTGSLETTRGGNHLSVNGVELSGERSIFGPFNAAAWASLAKQGTSWVGGTWMGYRMAGDTWTGAGGTGGTGQVSGYAGKCVDVMNRLDNNGTPIQLYDCNNTPAQYWALNADGTARALGKCMDLVNGGTANGTKVHLWDCIGGLQTQRWRVDSARQLVNVAAGKCLDVTGWNPTNGVQLQIWDCLGQDNQRWVPPYTSRTWAAATWAGSPWTGTGSWSDPQWAERYWTGHYWSGHYWSGHYWSADDWSTSSWS</sequence>
<feature type="active site" description="Charge relay system" evidence="5">
    <location>
        <position position="130"/>
    </location>
</feature>
<dbReference type="PANTHER" id="PTHR43806">
    <property type="entry name" value="PEPTIDASE S8"/>
    <property type="match status" value="1"/>
</dbReference>
<keyword evidence="3 5" id="KW-0378">Hydrolase</keyword>
<dbReference type="InterPro" id="IPR015500">
    <property type="entry name" value="Peptidase_S8_subtilisin-rel"/>
</dbReference>